<organism evidence="1 2">
    <name type="scientific">Rhizobium giardinii</name>
    <dbReference type="NCBI Taxonomy" id="56731"/>
    <lineage>
        <taxon>Bacteria</taxon>
        <taxon>Pseudomonadati</taxon>
        <taxon>Pseudomonadota</taxon>
        <taxon>Alphaproteobacteria</taxon>
        <taxon>Hyphomicrobiales</taxon>
        <taxon>Rhizobiaceae</taxon>
        <taxon>Rhizobium/Agrobacterium group</taxon>
        <taxon>Rhizobium</taxon>
    </lineage>
</organism>
<keyword evidence="2" id="KW-1185">Reference proteome</keyword>
<gene>
    <name evidence="1" type="ORF">GGD55_005744</name>
</gene>
<protein>
    <submittedName>
        <fullName evidence="1">Peroxiredoxin</fullName>
    </submittedName>
</protein>
<comment type="caution">
    <text evidence="1">The sequence shown here is derived from an EMBL/GenBank/DDBJ whole genome shotgun (WGS) entry which is preliminary data.</text>
</comment>
<sequence length="63" mass="6797">MTSSLKPVPSFHKKLVLDKLPSSFGKTCSISQAKLPEFPVNVIRKSGALVTAEPQKAVPFVES</sequence>
<dbReference type="EMBL" id="JACHBK010000016">
    <property type="protein sequence ID" value="MBB5539001.1"/>
    <property type="molecule type" value="Genomic_DNA"/>
</dbReference>
<dbReference type="Proteomes" id="UP000585507">
    <property type="component" value="Unassembled WGS sequence"/>
</dbReference>
<evidence type="ECO:0000313" key="1">
    <source>
        <dbReference type="EMBL" id="MBB5539001.1"/>
    </source>
</evidence>
<name>A0A7W8XBR5_9HYPH</name>
<reference evidence="1 2" key="1">
    <citation type="submission" date="2020-08" db="EMBL/GenBank/DDBJ databases">
        <title>Genomic Encyclopedia of Type Strains, Phase IV (KMG-V): Genome sequencing to study the core and pangenomes of soil and plant-associated prokaryotes.</title>
        <authorList>
            <person name="Whitman W."/>
        </authorList>
    </citation>
    <scope>NUCLEOTIDE SEQUENCE [LARGE SCALE GENOMIC DNA]</scope>
    <source>
        <strain evidence="1 2">SEMIA 4084</strain>
    </source>
</reference>
<proteinExistence type="predicted"/>
<evidence type="ECO:0000313" key="2">
    <source>
        <dbReference type="Proteomes" id="UP000585507"/>
    </source>
</evidence>
<accession>A0A7W8XBR5</accession>
<dbReference type="AlphaFoldDB" id="A0A7W8XBR5"/>